<reference evidence="9" key="1">
    <citation type="submission" date="2015-06" db="EMBL/GenBank/DDBJ databases">
        <authorList>
            <person name="Bertelli C."/>
        </authorList>
    </citation>
    <scope>NUCLEOTIDE SEQUENCE [LARGE SCALE GENOMIC DNA]</scope>
    <source>
        <strain evidence="9">CRIB-30</strain>
    </source>
</reference>
<accession>A0A0H5E2X7</accession>
<gene>
    <name evidence="8" type="primary">ispa1</name>
    <name evidence="8" type="ORF">ELAC_0194</name>
</gene>
<dbReference type="InterPro" id="IPR008949">
    <property type="entry name" value="Isoprenoid_synthase_dom_sf"/>
</dbReference>
<dbReference type="RefSeq" id="WP_158227768.1">
    <property type="nucleotide sequence ID" value="NZ_CWGJ01000001.1"/>
</dbReference>
<dbReference type="EMBL" id="CWGJ01000001">
    <property type="protein sequence ID" value="CRX37555.1"/>
    <property type="molecule type" value="Genomic_DNA"/>
</dbReference>
<evidence type="ECO:0000256" key="5">
    <source>
        <dbReference type="ARBA" id="ARBA00022842"/>
    </source>
</evidence>
<dbReference type="OrthoDB" id="9805316at2"/>
<keyword evidence="5" id="KW-0460">Magnesium</keyword>
<dbReference type="GO" id="GO:0046872">
    <property type="term" value="F:metal ion binding"/>
    <property type="evidence" value="ECO:0007669"/>
    <property type="project" value="UniProtKB-KW"/>
</dbReference>
<dbReference type="GO" id="GO:0008299">
    <property type="term" value="P:isoprenoid biosynthetic process"/>
    <property type="evidence" value="ECO:0007669"/>
    <property type="project" value="UniProtKB-KW"/>
</dbReference>
<dbReference type="AlphaFoldDB" id="A0A0H5E2X7"/>
<dbReference type="InterPro" id="IPR000092">
    <property type="entry name" value="Polyprenyl_synt"/>
</dbReference>
<dbReference type="Pfam" id="PF00348">
    <property type="entry name" value="polyprenyl_synt"/>
    <property type="match status" value="1"/>
</dbReference>
<sequence length="299" mass="33034">MENRQASVKSADPSKMKLDTLLAPYQKRIESAIEQHVQAMGPKNILKDACAYVLATPGKRLRPALVLMVQEMLKPSFDAMSSALAIEFFHTASLIADDLPCMDDDDERRNRPSAHKKFGEATALLASYALIAEGYGLIAKNAAALPSKQDSVLQLALENSTFNTGIFGATGGQLYDLMPPDRSEATIRRIIHMKTTSLFEISFVFGWLFGGGDLDRLEDIKKTASHFGLGFQILDDLDDYERDLRERGLNIAVELGIQKTKDLFASEMDAFRKSLRHLGIDSRALLTLADIMESSISSD</sequence>
<protein>
    <submittedName>
        <fullName evidence="8">Geranyltranstransferase</fullName>
        <ecNumber evidence="8">2.5.1.10</ecNumber>
    </submittedName>
</protein>
<dbReference type="SUPFAM" id="SSF48576">
    <property type="entry name" value="Terpenoid synthases"/>
    <property type="match status" value="1"/>
</dbReference>
<dbReference type="PANTHER" id="PTHR43281">
    <property type="entry name" value="FARNESYL DIPHOSPHATE SYNTHASE"/>
    <property type="match status" value="1"/>
</dbReference>
<dbReference type="GO" id="GO:0004337">
    <property type="term" value="F:(2E,6E)-farnesyl diphosphate synthase activity"/>
    <property type="evidence" value="ECO:0007669"/>
    <property type="project" value="UniProtKB-EC"/>
</dbReference>
<dbReference type="Proteomes" id="UP000220251">
    <property type="component" value="Unassembled WGS sequence"/>
</dbReference>
<keyword evidence="4" id="KW-0479">Metal-binding</keyword>
<keyword evidence="6" id="KW-0414">Isoprene biosynthesis</keyword>
<evidence type="ECO:0000256" key="7">
    <source>
        <dbReference type="RuleBase" id="RU004466"/>
    </source>
</evidence>
<evidence type="ECO:0000256" key="4">
    <source>
        <dbReference type="ARBA" id="ARBA00022723"/>
    </source>
</evidence>
<evidence type="ECO:0000256" key="2">
    <source>
        <dbReference type="ARBA" id="ARBA00006706"/>
    </source>
</evidence>
<evidence type="ECO:0000256" key="1">
    <source>
        <dbReference type="ARBA" id="ARBA00001946"/>
    </source>
</evidence>
<keyword evidence="9" id="KW-1185">Reference proteome</keyword>
<evidence type="ECO:0000313" key="9">
    <source>
        <dbReference type="Proteomes" id="UP000220251"/>
    </source>
</evidence>
<evidence type="ECO:0000256" key="3">
    <source>
        <dbReference type="ARBA" id="ARBA00022679"/>
    </source>
</evidence>
<comment type="similarity">
    <text evidence="2 7">Belongs to the FPP/GGPP synthase family.</text>
</comment>
<dbReference type="PROSITE" id="PS00444">
    <property type="entry name" value="POLYPRENYL_SYNTHASE_2"/>
    <property type="match status" value="1"/>
</dbReference>
<organism evidence="8 9">
    <name type="scientific">Estrella lausannensis</name>
    <dbReference type="NCBI Taxonomy" id="483423"/>
    <lineage>
        <taxon>Bacteria</taxon>
        <taxon>Pseudomonadati</taxon>
        <taxon>Chlamydiota</taxon>
        <taxon>Chlamydiia</taxon>
        <taxon>Parachlamydiales</taxon>
        <taxon>Candidatus Criblamydiaceae</taxon>
        <taxon>Estrella</taxon>
    </lineage>
</organism>
<dbReference type="PANTHER" id="PTHR43281:SF1">
    <property type="entry name" value="FARNESYL DIPHOSPHATE SYNTHASE"/>
    <property type="match status" value="1"/>
</dbReference>
<proteinExistence type="inferred from homology"/>
<comment type="cofactor">
    <cofactor evidence="1">
        <name>Mg(2+)</name>
        <dbReference type="ChEBI" id="CHEBI:18420"/>
    </cofactor>
</comment>
<keyword evidence="3 7" id="KW-0808">Transferase</keyword>
<evidence type="ECO:0000256" key="6">
    <source>
        <dbReference type="ARBA" id="ARBA00023229"/>
    </source>
</evidence>
<dbReference type="Gene3D" id="1.10.600.10">
    <property type="entry name" value="Farnesyl Diphosphate Synthase"/>
    <property type="match status" value="1"/>
</dbReference>
<name>A0A0H5E2X7_9BACT</name>
<evidence type="ECO:0000313" key="8">
    <source>
        <dbReference type="EMBL" id="CRX37555.1"/>
    </source>
</evidence>
<dbReference type="SFLD" id="SFLDS00005">
    <property type="entry name" value="Isoprenoid_Synthase_Type_I"/>
    <property type="match status" value="1"/>
</dbReference>
<dbReference type="EC" id="2.5.1.10" evidence="8"/>
<dbReference type="InterPro" id="IPR033749">
    <property type="entry name" value="Polyprenyl_synt_CS"/>
</dbReference>